<organism evidence="3 4">
    <name type="scientific">Roseibacillus persicicus</name>
    <dbReference type="NCBI Taxonomy" id="454148"/>
    <lineage>
        <taxon>Bacteria</taxon>
        <taxon>Pseudomonadati</taxon>
        <taxon>Verrucomicrobiota</taxon>
        <taxon>Verrucomicrobiia</taxon>
        <taxon>Verrucomicrobiales</taxon>
        <taxon>Verrucomicrobiaceae</taxon>
        <taxon>Roseibacillus</taxon>
    </lineage>
</organism>
<evidence type="ECO:0000313" key="3">
    <source>
        <dbReference type="EMBL" id="GHC61218.1"/>
    </source>
</evidence>
<accession>A0A918WNC3</accession>
<dbReference type="RefSeq" id="WP_189571744.1">
    <property type="nucleotide sequence ID" value="NZ_BMXI01000014.1"/>
</dbReference>
<evidence type="ECO:0000256" key="1">
    <source>
        <dbReference type="ARBA" id="ARBA00008769"/>
    </source>
</evidence>
<reference evidence="3" key="2">
    <citation type="submission" date="2020-09" db="EMBL/GenBank/DDBJ databases">
        <authorList>
            <person name="Sun Q."/>
            <person name="Kim S."/>
        </authorList>
    </citation>
    <scope>NUCLEOTIDE SEQUENCE</scope>
    <source>
        <strain evidence="3">KCTC 12988</strain>
    </source>
</reference>
<dbReference type="InterPro" id="IPR052932">
    <property type="entry name" value="OprB_Porin"/>
</dbReference>
<gene>
    <name evidence="3" type="ORF">GCM10007100_30630</name>
</gene>
<proteinExistence type="inferred from homology"/>
<comment type="caution">
    <text evidence="3">The sequence shown here is derived from an EMBL/GenBank/DDBJ whole genome shotgun (WGS) entry which is preliminary data.</text>
</comment>
<dbReference type="AlphaFoldDB" id="A0A918WNC3"/>
<dbReference type="GO" id="GO:0015288">
    <property type="term" value="F:porin activity"/>
    <property type="evidence" value="ECO:0007669"/>
    <property type="project" value="InterPro"/>
</dbReference>
<dbReference type="InterPro" id="IPR038673">
    <property type="entry name" value="OprB_sf"/>
</dbReference>
<dbReference type="EMBL" id="BMXI01000014">
    <property type="protein sequence ID" value="GHC61218.1"/>
    <property type="molecule type" value="Genomic_DNA"/>
</dbReference>
<keyword evidence="4" id="KW-1185">Reference proteome</keyword>
<dbReference type="Pfam" id="PF04966">
    <property type="entry name" value="OprB"/>
    <property type="match status" value="1"/>
</dbReference>
<protein>
    <submittedName>
        <fullName evidence="3">Porin</fullName>
    </submittedName>
</protein>
<dbReference type="Gene3D" id="2.40.160.180">
    <property type="entry name" value="Carbohydrate-selective porin OprB"/>
    <property type="match status" value="1"/>
</dbReference>
<reference evidence="3" key="1">
    <citation type="journal article" date="2014" name="Int. J. Syst. Evol. Microbiol.">
        <title>Complete genome sequence of Corynebacterium casei LMG S-19264T (=DSM 44701T), isolated from a smear-ripened cheese.</title>
        <authorList>
            <consortium name="US DOE Joint Genome Institute (JGI-PGF)"/>
            <person name="Walter F."/>
            <person name="Albersmeier A."/>
            <person name="Kalinowski J."/>
            <person name="Ruckert C."/>
        </authorList>
    </citation>
    <scope>NUCLEOTIDE SEQUENCE</scope>
    <source>
        <strain evidence="3">KCTC 12988</strain>
    </source>
</reference>
<dbReference type="GO" id="GO:0016020">
    <property type="term" value="C:membrane"/>
    <property type="evidence" value="ECO:0007669"/>
    <property type="project" value="InterPro"/>
</dbReference>
<evidence type="ECO:0000313" key="4">
    <source>
        <dbReference type="Proteomes" id="UP000644507"/>
    </source>
</evidence>
<dbReference type="GO" id="GO:0008643">
    <property type="term" value="P:carbohydrate transport"/>
    <property type="evidence" value="ECO:0007669"/>
    <property type="project" value="InterPro"/>
</dbReference>
<name>A0A918WNC3_9BACT</name>
<dbReference type="PANTHER" id="PTHR37944">
    <property type="entry name" value="PORIN B"/>
    <property type="match status" value="1"/>
</dbReference>
<evidence type="ECO:0000256" key="2">
    <source>
        <dbReference type="RuleBase" id="RU363072"/>
    </source>
</evidence>
<sequence length="421" mass="46271">MRPKNLLALLATVSPLIAEDVPITDTSLLADSSSWRESDLLTGDWGGVRTSQEESGMTYFAYYSGILASNVLGGIESEGNFSGDLFVGVEFDLETLFGWDDTKFVLSGIDRHGQSIDKGVGGQYSVMQNVGGQTAFLYNVTLEKLFFDESLSVKLGRMSATDDFVGSPYYGYSLNNAVNGQIRAALFDGVMSSYPFAVWGGRVKQQVNEELSVMVGVFNQSPDIFDRGDQGIDFGLEDEDGLSIFTQVNWNPTFAGRPAHFFAGVNQVVNFDIERFNTTATRDEFSRFYAHADYQVFAETAGSDQGLVLFATLGYTPYDDVAIIPIQTTFGAHYKGLFEGRDEDRTLFFATYGQFSDEYAAEEALAGRSRPESEIVLELGHRFQLTPSTYIQPDIQYIINPGGTGEIEDALVLGCQFGASF</sequence>
<dbReference type="InterPro" id="IPR007049">
    <property type="entry name" value="Carb-sel_porin_OprB"/>
</dbReference>
<comment type="similarity">
    <text evidence="1 2">Belongs to the OprB family.</text>
</comment>
<dbReference type="Proteomes" id="UP000644507">
    <property type="component" value="Unassembled WGS sequence"/>
</dbReference>
<dbReference type="PANTHER" id="PTHR37944:SF1">
    <property type="entry name" value="PORIN B"/>
    <property type="match status" value="1"/>
</dbReference>